<dbReference type="CDD" id="cd02778">
    <property type="entry name" value="MopB_CT_Thiosulfate-R-like"/>
    <property type="match status" value="1"/>
</dbReference>
<keyword evidence="7" id="KW-0560">Oxidoreductase</keyword>
<dbReference type="Gene3D" id="3.30.2070.10">
    <property type="entry name" value="Formate dehydrogenase/DMSO reductase"/>
    <property type="match status" value="1"/>
</dbReference>
<dbReference type="GO" id="GO:0016491">
    <property type="term" value="F:oxidoreductase activity"/>
    <property type="evidence" value="ECO:0007669"/>
    <property type="project" value="UniProtKB-KW"/>
</dbReference>
<evidence type="ECO:0000256" key="8">
    <source>
        <dbReference type="ARBA" id="ARBA00023004"/>
    </source>
</evidence>
<keyword evidence="4" id="KW-0500">Molybdenum</keyword>
<dbReference type="PROSITE" id="PS51669">
    <property type="entry name" value="4FE4S_MOW_BIS_MGD"/>
    <property type="match status" value="1"/>
</dbReference>
<evidence type="ECO:0000256" key="2">
    <source>
        <dbReference type="ARBA" id="ARBA00010312"/>
    </source>
</evidence>
<comment type="caution">
    <text evidence="11">The sequence shown here is derived from an EMBL/GenBank/DDBJ whole genome shotgun (WGS) entry which is preliminary data.</text>
</comment>
<gene>
    <name evidence="11" type="ORF">C1850_03925</name>
</gene>
<keyword evidence="6" id="KW-0732">Signal</keyword>
<keyword evidence="9" id="KW-0411">Iron-sulfur</keyword>
<comment type="similarity">
    <text evidence="2">Belongs to the prokaryotic molybdopterin-containing oxidoreductase family.</text>
</comment>
<comment type="cofactor">
    <cofactor evidence="1">
        <name>Mo-bis(molybdopterin guanine dinucleotide)</name>
        <dbReference type="ChEBI" id="CHEBI:60539"/>
    </cofactor>
</comment>
<keyword evidence="8" id="KW-0408">Iron</keyword>
<dbReference type="InterPro" id="IPR050612">
    <property type="entry name" value="Prok_Mopterin_Oxidored"/>
</dbReference>
<evidence type="ECO:0000256" key="7">
    <source>
        <dbReference type="ARBA" id="ARBA00023002"/>
    </source>
</evidence>
<organism evidence="11 12">
    <name type="scientific">Adlercreutzia equolifaciens subsp. celatus</name>
    <dbReference type="NCBI Taxonomy" id="394340"/>
    <lineage>
        <taxon>Bacteria</taxon>
        <taxon>Bacillati</taxon>
        <taxon>Actinomycetota</taxon>
        <taxon>Coriobacteriia</taxon>
        <taxon>Eggerthellales</taxon>
        <taxon>Eggerthellaceae</taxon>
        <taxon>Adlercreutzia</taxon>
    </lineage>
</organism>
<dbReference type="InterPro" id="IPR009010">
    <property type="entry name" value="Asp_de-COase-like_dom_sf"/>
</dbReference>
<proteinExistence type="inferred from homology"/>
<dbReference type="InterPro" id="IPR006656">
    <property type="entry name" value="Mopterin_OxRdtase"/>
</dbReference>
<dbReference type="GO" id="GO:0043546">
    <property type="term" value="F:molybdopterin cofactor binding"/>
    <property type="evidence" value="ECO:0007669"/>
    <property type="project" value="InterPro"/>
</dbReference>
<dbReference type="EMBL" id="PPUT01000007">
    <property type="protein sequence ID" value="RDC45728.1"/>
    <property type="molecule type" value="Genomic_DNA"/>
</dbReference>
<feature type="domain" description="4Fe-4S Mo/W bis-MGD-type" evidence="10">
    <location>
        <begin position="46"/>
        <end position="102"/>
    </location>
</feature>
<evidence type="ECO:0000256" key="3">
    <source>
        <dbReference type="ARBA" id="ARBA00022485"/>
    </source>
</evidence>
<keyword evidence="3" id="KW-0004">4Fe-4S</keyword>
<dbReference type="PANTHER" id="PTHR43742">
    <property type="entry name" value="TRIMETHYLAMINE-N-OXIDE REDUCTASE"/>
    <property type="match status" value="1"/>
</dbReference>
<evidence type="ECO:0000256" key="6">
    <source>
        <dbReference type="ARBA" id="ARBA00022729"/>
    </source>
</evidence>
<evidence type="ECO:0000313" key="12">
    <source>
        <dbReference type="Proteomes" id="UP000253805"/>
    </source>
</evidence>
<evidence type="ECO:0000313" key="11">
    <source>
        <dbReference type="EMBL" id="RDC45728.1"/>
    </source>
</evidence>
<dbReference type="Proteomes" id="UP000253805">
    <property type="component" value="Unassembled WGS sequence"/>
</dbReference>
<dbReference type="InterPro" id="IPR006657">
    <property type="entry name" value="MoPterin_dinucl-bd_dom"/>
</dbReference>
<dbReference type="Gene3D" id="2.20.25.90">
    <property type="entry name" value="ADC-like domains"/>
    <property type="match status" value="1"/>
</dbReference>
<evidence type="ECO:0000256" key="4">
    <source>
        <dbReference type="ARBA" id="ARBA00022505"/>
    </source>
</evidence>
<dbReference type="GO" id="GO:0046872">
    <property type="term" value="F:metal ion binding"/>
    <property type="evidence" value="ECO:0007669"/>
    <property type="project" value="UniProtKB-KW"/>
</dbReference>
<dbReference type="InterPro" id="IPR006963">
    <property type="entry name" value="Mopterin_OxRdtase_4Fe-4S_dom"/>
</dbReference>
<dbReference type="Gene3D" id="2.40.40.20">
    <property type="match status" value="1"/>
</dbReference>
<dbReference type="Pfam" id="PF00384">
    <property type="entry name" value="Molybdopterin"/>
    <property type="match status" value="1"/>
</dbReference>
<dbReference type="SMART" id="SM00926">
    <property type="entry name" value="Molybdop_Fe4S4"/>
    <property type="match status" value="1"/>
</dbReference>
<sequence length="734" mass="79223">MSGHALTRRSFLVGSAGVAAVAAGAGLVSLSVRGEADADAETDKRTEVVHSLCNSCSSKCGYYAYVVDGELTKLIGDEAHPNAQGKLCARGYGYSQIAYSPDRLTDPMKKNENGEFEVIGWDQALSEIGQKVNDIIAQYGPEALAMVQDPRPSGKYYTKRFMNALGSPNVYTHGAACNLSKESGFTQAIGAANFESDVANSKMTMFIGRSYADAIRPSSVAALQQAHENGAHIVLVDPRLNNSIAFADEWVPINPGTDLALILAMSNVLINRDLYDAEYVAANSVGFDEWASAIAGYTPEWAEGITGIPAADIERLALEFAEAAPAASIEPSWRGAFGCSYANSGETARALCLFNTLLGCWNQPGGALFLPSVKAGDLDPAKFPEVPKVEAKMWGAEEYPLALSSMGTNLYVAEMAKEGKVKGLFFYNSNMAAGYSNPAQLAEDFANLDLMVVVDVQMSETAMLADYVLPECSYLERRELPEFVGGRVPVVSLRDQVLEVIHPNTRPVDVIFTQLAEACGVGQYFPFTVDELADAQLRSVGTSLDELRQVGTISFPEKAYAYGKVPEWKTPTGKIQFTSEACEAAGLSACPVWVEPQVMPNETVGEFRLIGGKQAIHTHTQTANCEPLMDITKSYGLDRIWINAEVAERLGIADGDEVILSNTMAEGPIKVKVTERINPTAIYMPSHYGCKSPDQRTAYGVGLNFMDFVPFHMEPAYGSAMTQETLVSVQKVGE</sequence>
<dbReference type="InterPro" id="IPR006311">
    <property type="entry name" value="TAT_signal"/>
</dbReference>
<dbReference type="Gene3D" id="3.40.50.740">
    <property type="match status" value="1"/>
</dbReference>
<accession>A0A369P4D0</accession>
<keyword evidence="5" id="KW-0479">Metal-binding</keyword>
<dbReference type="SUPFAM" id="SSF53706">
    <property type="entry name" value="Formate dehydrogenase/DMSO reductase, domains 1-3"/>
    <property type="match status" value="1"/>
</dbReference>
<dbReference type="SUPFAM" id="SSF50692">
    <property type="entry name" value="ADC-like"/>
    <property type="match status" value="1"/>
</dbReference>
<dbReference type="InterPro" id="IPR006655">
    <property type="entry name" value="Mopterin_OxRdtase_prok_CS"/>
</dbReference>
<dbReference type="AlphaFoldDB" id="A0A369P4D0"/>
<dbReference type="Pfam" id="PF01568">
    <property type="entry name" value="Molydop_binding"/>
    <property type="match status" value="1"/>
</dbReference>
<dbReference type="PROSITE" id="PS00490">
    <property type="entry name" value="MOLYBDOPTERIN_PROK_2"/>
    <property type="match status" value="1"/>
</dbReference>
<dbReference type="RefSeq" id="WP_114548664.1">
    <property type="nucleotide sequence ID" value="NZ_PPUT01000007.1"/>
</dbReference>
<evidence type="ECO:0000256" key="5">
    <source>
        <dbReference type="ARBA" id="ARBA00022723"/>
    </source>
</evidence>
<evidence type="ECO:0000259" key="10">
    <source>
        <dbReference type="PROSITE" id="PS51669"/>
    </source>
</evidence>
<dbReference type="PANTHER" id="PTHR43742:SF9">
    <property type="entry name" value="TETRATHIONATE REDUCTASE SUBUNIT A"/>
    <property type="match status" value="1"/>
</dbReference>
<evidence type="ECO:0000256" key="9">
    <source>
        <dbReference type="ARBA" id="ARBA00023014"/>
    </source>
</evidence>
<dbReference type="GO" id="GO:0051539">
    <property type="term" value="F:4 iron, 4 sulfur cluster binding"/>
    <property type="evidence" value="ECO:0007669"/>
    <property type="project" value="UniProtKB-KW"/>
</dbReference>
<dbReference type="Gene3D" id="3.40.228.10">
    <property type="entry name" value="Dimethylsulfoxide Reductase, domain 2"/>
    <property type="match status" value="1"/>
</dbReference>
<evidence type="ECO:0000256" key="1">
    <source>
        <dbReference type="ARBA" id="ARBA00001942"/>
    </source>
</evidence>
<dbReference type="Pfam" id="PF04879">
    <property type="entry name" value="Molybdop_Fe4S4"/>
    <property type="match status" value="1"/>
</dbReference>
<name>A0A369P4D0_9ACTN</name>
<protein>
    <submittedName>
        <fullName evidence="11">Molybdopterin oxidoreductase</fullName>
    </submittedName>
</protein>
<dbReference type="PROSITE" id="PS51318">
    <property type="entry name" value="TAT"/>
    <property type="match status" value="1"/>
</dbReference>
<reference evidence="11 12" key="1">
    <citation type="journal article" date="2018" name="Elife">
        <title>Discovery and characterization of a prevalent human gut bacterial enzyme sufficient for the inactivation of a family of plant toxins.</title>
        <authorList>
            <person name="Koppel N."/>
            <person name="Bisanz J.E."/>
            <person name="Pandelia M.E."/>
            <person name="Turnbaugh P.J."/>
            <person name="Balskus E.P."/>
        </authorList>
    </citation>
    <scope>NUCLEOTIDE SEQUENCE [LARGE SCALE GENOMIC DNA]</scope>
    <source>
        <strain evidence="11 12">OB21 GAM 11</strain>
    </source>
</reference>